<evidence type="ECO:0000313" key="1">
    <source>
        <dbReference type="EMBL" id="MFC6662661.1"/>
    </source>
</evidence>
<name>A0ABW1ZQN9_9DEIO</name>
<reference evidence="2" key="1">
    <citation type="journal article" date="2019" name="Int. J. Syst. Evol. Microbiol.">
        <title>The Global Catalogue of Microorganisms (GCM) 10K type strain sequencing project: providing services to taxonomists for standard genome sequencing and annotation.</title>
        <authorList>
            <consortium name="The Broad Institute Genomics Platform"/>
            <consortium name="The Broad Institute Genome Sequencing Center for Infectious Disease"/>
            <person name="Wu L."/>
            <person name="Ma J."/>
        </authorList>
    </citation>
    <scope>NUCLEOTIDE SEQUENCE [LARGE SCALE GENOMIC DNA]</scope>
    <source>
        <strain evidence="2">CCUG 63830</strain>
    </source>
</reference>
<sequence length="128" mass="13764">MSPEGEPAGPQDSGLTLHLTVALGHVPGLSAAELQAFLSRHLGADQFRLEGESRRVRLATATDLGQAAAHVLAAVETLDPAQRGLQALWERLQDQSSTFRAQAHEADPEGAWQGWRAGDGDRFGRFKV</sequence>
<keyword evidence="2" id="KW-1185">Reference proteome</keyword>
<dbReference type="RefSeq" id="WP_224612366.1">
    <property type="nucleotide sequence ID" value="NZ_JAIQXV010000026.1"/>
</dbReference>
<gene>
    <name evidence="1" type="ORF">ACFP90_21630</name>
</gene>
<protein>
    <submittedName>
        <fullName evidence="1">Uncharacterized protein</fullName>
    </submittedName>
</protein>
<comment type="caution">
    <text evidence="1">The sequence shown here is derived from an EMBL/GenBank/DDBJ whole genome shotgun (WGS) entry which is preliminary data.</text>
</comment>
<evidence type="ECO:0000313" key="2">
    <source>
        <dbReference type="Proteomes" id="UP001596317"/>
    </source>
</evidence>
<dbReference type="Proteomes" id="UP001596317">
    <property type="component" value="Unassembled WGS sequence"/>
</dbReference>
<accession>A0ABW1ZQN9</accession>
<dbReference type="EMBL" id="JBHSWB010000002">
    <property type="protein sequence ID" value="MFC6662661.1"/>
    <property type="molecule type" value="Genomic_DNA"/>
</dbReference>
<proteinExistence type="predicted"/>
<organism evidence="1 2">
    <name type="scientific">Deinococcus multiflagellatus</name>
    <dbReference type="NCBI Taxonomy" id="1656887"/>
    <lineage>
        <taxon>Bacteria</taxon>
        <taxon>Thermotogati</taxon>
        <taxon>Deinococcota</taxon>
        <taxon>Deinococci</taxon>
        <taxon>Deinococcales</taxon>
        <taxon>Deinococcaceae</taxon>
        <taxon>Deinococcus</taxon>
    </lineage>
</organism>